<name>A0AB34S9C0_STRGN</name>
<dbReference type="InterPro" id="IPR011848">
    <property type="entry name" value="CoaB_strep"/>
</dbReference>
<organism evidence="2 3">
    <name type="scientific">Streptococcus gordonii</name>
    <dbReference type="NCBI Taxonomy" id="1302"/>
    <lineage>
        <taxon>Bacteria</taxon>
        <taxon>Bacillati</taxon>
        <taxon>Bacillota</taxon>
        <taxon>Bacilli</taxon>
        <taxon>Lactobacillales</taxon>
        <taxon>Streptococcaceae</taxon>
        <taxon>Streptococcus</taxon>
    </lineage>
</organism>
<proteinExistence type="predicted"/>
<accession>A0AB34S9C0</accession>
<sequence length="237" mass="26550">MNILITSGGTSEKIDRVRSITNHSTGQLGKVIAETFLNKGDRVTLVTTSRAVHPLLHPNLTTVEIENVAELHEKLEQLVHTHDVLIHAMAVSDYTPVYMTGFDEVSASSDLTELLNKSNSESKISSQDDVQVLFLKKTPKIISLVKQWNPDIRLIGFKLLVDVSKEKLLETARASLQKNKADIIVANDLNKITEKGHEAYLVEKDRVTKAHSKVEIAQLLYQYIHREAKHDSDYSSS</sequence>
<feature type="domain" description="DNA/pantothenate metabolism flavoprotein C-terminal" evidence="1">
    <location>
        <begin position="2"/>
        <end position="97"/>
    </location>
</feature>
<dbReference type="Pfam" id="PF04127">
    <property type="entry name" value="DFP"/>
    <property type="match status" value="2"/>
</dbReference>
<dbReference type="EMBL" id="JYGN01000007">
    <property type="protein sequence ID" value="KJQ63537.1"/>
    <property type="molecule type" value="Genomic_DNA"/>
</dbReference>
<protein>
    <submittedName>
        <fullName evidence="2">Phosphopantothenate--cysteine ligase</fullName>
    </submittedName>
</protein>
<dbReference type="SUPFAM" id="SSF102645">
    <property type="entry name" value="CoaB-like"/>
    <property type="match status" value="1"/>
</dbReference>
<evidence type="ECO:0000259" key="1">
    <source>
        <dbReference type="Pfam" id="PF04127"/>
    </source>
</evidence>
<dbReference type="NCBIfam" id="TIGR02114">
    <property type="entry name" value="coaB_strep"/>
    <property type="match status" value="1"/>
</dbReference>
<evidence type="ECO:0000313" key="3">
    <source>
        <dbReference type="Proteomes" id="UP000033375"/>
    </source>
</evidence>
<dbReference type="Proteomes" id="UP000033375">
    <property type="component" value="Unassembled WGS sequence"/>
</dbReference>
<dbReference type="GO" id="GO:0016874">
    <property type="term" value="F:ligase activity"/>
    <property type="evidence" value="ECO:0007669"/>
    <property type="project" value="UniProtKB-KW"/>
</dbReference>
<gene>
    <name evidence="2" type="primary">dpfB</name>
    <name evidence="2" type="ORF">TZ88_02069</name>
</gene>
<keyword evidence="2" id="KW-0436">Ligase</keyword>
<dbReference type="GO" id="GO:0015937">
    <property type="term" value="P:coenzyme A biosynthetic process"/>
    <property type="evidence" value="ECO:0007669"/>
    <property type="project" value="UniProtKB-ARBA"/>
</dbReference>
<feature type="domain" description="DNA/pantothenate metabolism flavoprotein C-terminal" evidence="1">
    <location>
        <begin position="117"/>
        <end position="225"/>
    </location>
</feature>
<dbReference type="InterPro" id="IPR035929">
    <property type="entry name" value="CoaB-like_sf"/>
</dbReference>
<evidence type="ECO:0000313" key="2">
    <source>
        <dbReference type="EMBL" id="KJQ63537.1"/>
    </source>
</evidence>
<dbReference type="RefSeq" id="WP_045635316.1">
    <property type="nucleotide sequence ID" value="NZ_CABEIB010000003.1"/>
</dbReference>
<dbReference type="InterPro" id="IPR007085">
    <property type="entry name" value="DNA/pantothenate-metab_flavo_C"/>
</dbReference>
<dbReference type="Gene3D" id="3.40.50.10300">
    <property type="entry name" value="CoaB-like"/>
    <property type="match status" value="1"/>
</dbReference>
<dbReference type="NCBIfam" id="NF005231">
    <property type="entry name" value="PRK06732.1"/>
    <property type="match status" value="1"/>
</dbReference>
<reference evidence="2 3" key="1">
    <citation type="submission" date="2015-02" db="EMBL/GenBank/DDBJ databases">
        <title>Evolution of amylase-binding proteins of oral streptococcal species.</title>
        <authorList>
            <person name="Haase E.M."/>
        </authorList>
    </citation>
    <scope>NUCLEOTIDE SEQUENCE [LARGE SCALE GENOMIC DNA]</scope>
    <source>
        <strain evidence="3">UB10712</strain>
    </source>
</reference>
<comment type="caution">
    <text evidence="2">The sequence shown here is derived from an EMBL/GenBank/DDBJ whole genome shotgun (WGS) entry which is preliminary data.</text>
</comment>
<dbReference type="AlphaFoldDB" id="A0AB34S9C0"/>